<geneLocation type="plasmid" evidence="3">
    <name>p9unnamed</name>
</geneLocation>
<dbReference type="InterPro" id="IPR001437">
    <property type="entry name" value="Tscrpt_elong_fac_GreA/B_C"/>
</dbReference>
<evidence type="ECO:0000313" key="4">
    <source>
        <dbReference type="Proteomes" id="UP000027186"/>
    </source>
</evidence>
<dbReference type="GO" id="GO:0032784">
    <property type="term" value="P:regulation of DNA-templated transcription elongation"/>
    <property type="evidence" value="ECO:0007669"/>
    <property type="project" value="InterPro"/>
</dbReference>
<dbReference type="OrthoDB" id="192847at2"/>
<evidence type="ECO:0000313" key="3">
    <source>
        <dbReference type="EMBL" id="PNQ97735.1"/>
    </source>
</evidence>
<dbReference type="InterPro" id="IPR036953">
    <property type="entry name" value="GreA/GreB_C_sf"/>
</dbReference>
<accession>A0A2K1FYZ0</accession>
<dbReference type="Proteomes" id="UP000027186">
    <property type="component" value="Plasmid AbAZ39_p2"/>
</dbReference>
<dbReference type="Proteomes" id="UP000236268">
    <property type="component" value="Unassembled WGS sequence"/>
</dbReference>
<reference evidence="2 4" key="1">
    <citation type="journal article" date="2014" name="Genome Announc.">
        <title>Complete Genome Sequence of the Model Rhizosphere Strain Azospirillum brasilense Az39, Successfully Applied in Agriculture.</title>
        <authorList>
            <person name="Rivera D."/>
            <person name="Revale S."/>
            <person name="Molina R."/>
            <person name="Gualpa J."/>
            <person name="Puente M."/>
            <person name="Maroniche G."/>
            <person name="Paris G."/>
            <person name="Baker D."/>
            <person name="Clavijo B."/>
            <person name="McLay K."/>
            <person name="Spaepen S."/>
            <person name="Perticari A."/>
            <person name="Vazquez M."/>
            <person name="Wisniewski-Dye F."/>
            <person name="Watkins C."/>
            <person name="Martinez-Abarca F."/>
            <person name="Vanderleyden J."/>
            <person name="Cassan F."/>
        </authorList>
    </citation>
    <scope>NUCLEOTIDE SEQUENCE [LARGE SCALE GENOMIC DNA]</scope>
    <source>
        <strain evidence="2 4">Az39</strain>
        <plasmid evidence="2">AbAZ39_p2</plasmid>
    </source>
</reference>
<protein>
    <submittedName>
        <fullName evidence="3">Regulator of nucleoside diphosphate kinase</fullName>
    </submittedName>
</protein>
<dbReference type="GO" id="GO:0016301">
    <property type="term" value="F:kinase activity"/>
    <property type="evidence" value="ECO:0007669"/>
    <property type="project" value="UniProtKB-KW"/>
</dbReference>
<proteinExistence type="predicted"/>
<dbReference type="Pfam" id="PF01272">
    <property type="entry name" value="GreA_GreB"/>
    <property type="match status" value="1"/>
</dbReference>
<dbReference type="Gene3D" id="3.10.50.30">
    <property type="entry name" value="Transcription elongation factor, GreA/GreB, C-terminal domain"/>
    <property type="match status" value="1"/>
</dbReference>
<evidence type="ECO:0000259" key="1">
    <source>
        <dbReference type="Pfam" id="PF01272"/>
    </source>
</evidence>
<sequence>MIEGTDRPLIWIGRMDYGRLLRAMDRLAVQAPEVSAFLSRELERAIVRPEGDLPRTIVRMGSRVLFRRDDGMPPEWGELVYPDQLPKDDQITVASPLGVALLGLREGAHMPYSDADGITRRLMIERILPA</sequence>
<accession>A0A060DW63</accession>
<keyword evidence="3" id="KW-0418">Kinase</keyword>
<name>A0A060DW63_9PROT</name>
<organism evidence="2 4">
    <name type="scientific">Azospirillum argentinense</name>
    <dbReference type="NCBI Taxonomy" id="2970906"/>
    <lineage>
        <taxon>Bacteria</taxon>
        <taxon>Pseudomonadati</taxon>
        <taxon>Pseudomonadota</taxon>
        <taxon>Alphaproteobacteria</taxon>
        <taxon>Rhodospirillales</taxon>
        <taxon>Azospirillaceae</taxon>
        <taxon>Azospirillum</taxon>
    </lineage>
</organism>
<dbReference type="KEGG" id="abq:ABAZ39_24970"/>
<gene>
    <name evidence="2" type="ORF">ABAZ39_24970</name>
    <name evidence="3" type="ORF">C1S70_16900</name>
</gene>
<evidence type="ECO:0000313" key="5">
    <source>
        <dbReference type="Proteomes" id="UP000236268"/>
    </source>
</evidence>
<dbReference type="RefSeq" id="WP_051658490.1">
    <property type="nucleotide sequence ID" value="NZ_CP007795.1"/>
</dbReference>
<evidence type="ECO:0000313" key="2">
    <source>
        <dbReference type="EMBL" id="AIB15149.1"/>
    </source>
</evidence>
<reference evidence="3 5" key="2">
    <citation type="submission" date="2018-01" db="EMBL/GenBank/DDBJ databases">
        <title>Whole genome sequence of Azospirillum brasilense REC3 isolated from strawberry roots.</title>
        <authorList>
            <person name="Fontana C.A."/>
            <person name="Salazar S.M."/>
            <person name="Bassi D."/>
            <person name="Puglisi E."/>
            <person name="Lovaisa N.C."/>
            <person name="Toffoli L.M."/>
            <person name="Pedraza R."/>
            <person name="Cocconcelli P.S."/>
        </authorList>
    </citation>
    <scope>NUCLEOTIDE SEQUENCE [LARGE SCALE GENOMIC DNA]</scope>
    <source>
        <strain evidence="3 5">REC3</strain>
        <plasmid evidence="3">p9unnamed</plasmid>
    </source>
</reference>
<dbReference type="EMBL" id="CP007795">
    <property type="protein sequence ID" value="AIB15149.1"/>
    <property type="molecule type" value="Genomic_DNA"/>
</dbReference>
<dbReference type="AlphaFoldDB" id="A0A060DW63"/>
<dbReference type="EMBL" id="POWG01000017">
    <property type="protein sequence ID" value="PNQ97735.1"/>
    <property type="molecule type" value="Genomic_DNA"/>
</dbReference>
<keyword evidence="2" id="KW-0614">Plasmid</keyword>
<geneLocation type="plasmid" evidence="2 4">
    <name>AbAZ39_p2</name>
</geneLocation>
<dbReference type="SUPFAM" id="SSF54534">
    <property type="entry name" value="FKBP-like"/>
    <property type="match status" value="1"/>
</dbReference>
<dbReference type="GO" id="GO:0003677">
    <property type="term" value="F:DNA binding"/>
    <property type="evidence" value="ECO:0007669"/>
    <property type="project" value="InterPro"/>
</dbReference>
<feature type="domain" description="Transcription elongation factor GreA/GreB C-terminal" evidence="1">
    <location>
        <begin position="56"/>
        <end position="125"/>
    </location>
</feature>
<keyword evidence="3" id="KW-0808">Transferase</keyword>